<dbReference type="Proteomes" id="UP000315730">
    <property type="component" value="Unassembled WGS sequence"/>
</dbReference>
<dbReference type="EMBL" id="BJNW01000003">
    <property type="protein sequence ID" value="GEC98404.1"/>
    <property type="molecule type" value="Genomic_DNA"/>
</dbReference>
<dbReference type="AlphaFoldDB" id="A0A4Y4D3W8"/>
<keyword evidence="1" id="KW-0812">Transmembrane</keyword>
<evidence type="ECO:0000256" key="1">
    <source>
        <dbReference type="SAM" id="Phobius"/>
    </source>
</evidence>
<comment type="caution">
    <text evidence="2">The sequence shown here is derived from an EMBL/GenBank/DDBJ whole genome shotgun (WGS) entry which is preliminary data.</text>
</comment>
<feature type="transmembrane region" description="Helical" evidence="1">
    <location>
        <begin position="52"/>
        <end position="76"/>
    </location>
</feature>
<dbReference type="STRING" id="1272.GCA_900014985_01846"/>
<dbReference type="OrthoDB" id="4883536at2"/>
<keyword evidence="1" id="KW-1133">Transmembrane helix</keyword>
<name>A0A4Y4D3W8_KOCVA</name>
<keyword evidence="1" id="KW-0472">Membrane</keyword>
<accession>A0A4Y4D3W8</accession>
<evidence type="ECO:0000313" key="2">
    <source>
        <dbReference type="EMBL" id="GEC98404.1"/>
    </source>
</evidence>
<evidence type="ECO:0000313" key="3">
    <source>
        <dbReference type="Proteomes" id="UP000315730"/>
    </source>
</evidence>
<gene>
    <name evidence="2" type="ORF">KVA01_05590</name>
</gene>
<sequence length="85" mass="8860">MPDSAASTVSRSAPEAPPRGISTLLLVALVLAVLCALSLVTVLVAAAGGHVIWAGFTLFPAICFPIAFLLMCVELLRGARRRART</sequence>
<protein>
    <submittedName>
        <fullName evidence="2">Uncharacterized protein</fullName>
    </submittedName>
</protein>
<proteinExistence type="predicted"/>
<keyword evidence="3" id="KW-1185">Reference proteome</keyword>
<dbReference type="RefSeq" id="WP_068469932.1">
    <property type="nucleotide sequence ID" value="NZ_BJNW01000003.1"/>
</dbReference>
<organism evidence="2 3">
    <name type="scientific">Kocuria varians</name>
    <name type="common">Micrococcus varians</name>
    <dbReference type="NCBI Taxonomy" id="1272"/>
    <lineage>
        <taxon>Bacteria</taxon>
        <taxon>Bacillati</taxon>
        <taxon>Actinomycetota</taxon>
        <taxon>Actinomycetes</taxon>
        <taxon>Micrococcales</taxon>
        <taxon>Micrococcaceae</taxon>
        <taxon>Kocuria</taxon>
    </lineage>
</organism>
<reference evidence="2 3" key="1">
    <citation type="submission" date="2019-06" db="EMBL/GenBank/DDBJ databases">
        <title>Whole genome shotgun sequence of Kocuria varians NBRC 15358.</title>
        <authorList>
            <person name="Hosoyama A."/>
            <person name="Uohara A."/>
            <person name="Ohji S."/>
            <person name="Ichikawa N."/>
        </authorList>
    </citation>
    <scope>NUCLEOTIDE SEQUENCE [LARGE SCALE GENOMIC DNA]</scope>
    <source>
        <strain evidence="2 3">NBRC 15358</strain>
    </source>
</reference>
<feature type="transmembrane region" description="Helical" evidence="1">
    <location>
        <begin position="21"/>
        <end position="46"/>
    </location>
</feature>